<dbReference type="PROSITE" id="PS00138">
    <property type="entry name" value="SUBTILASE_SER"/>
    <property type="match status" value="1"/>
</dbReference>
<organism evidence="7 8">
    <name type="scientific">Schizothecium vesticola</name>
    <dbReference type="NCBI Taxonomy" id="314040"/>
    <lineage>
        <taxon>Eukaryota</taxon>
        <taxon>Fungi</taxon>
        <taxon>Dikarya</taxon>
        <taxon>Ascomycota</taxon>
        <taxon>Pezizomycotina</taxon>
        <taxon>Sordariomycetes</taxon>
        <taxon>Sordariomycetidae</taxon>
        <taxon>Sordariales</taxon>
        <taxon>Schizotheciaceae</taxon>
        <taxon>Schizothecium</taxon>
    </lineage>
</organism>
<evidence type="ECO:0000256" key="4">
    <source>
        <dbReference type="PROSITE-ProRule" id="PRU01240"/>
    </source>
</evidence>
<comment type="similarity">
    <text evidence="4">Belongs to the peptidase S8 family.</text>
</comment>
<feature type="chain" id="PRO_5041206430" evidence="5">
    <location>
        <begin position="27"/>
        <end position="393"/>
    </location>
</feature>
<keyword evidence="8" id="KW-1185">Reference proteome</keyword>
<evidence type="ECO:0000256" key="2">
    <source>
        <dbReference type="ARBA" id="ARBA00022801"/>
    </source>
</evidence>
<protein>
    <submittedName>
        <fullName evidence="7">Peptidase S8/S53 domain-containing protein</fullName>
    </submittedName>
</protein>
<dbReference type="InterPro" id="IPR023828">
    <property type="entry name" value="Peptidase_S8_Ser-AS"/>
</dbReference>
<dbReference type="PROSITE" id="PS51892">
    <property type="entry name" value="SUBTILASE"/>
    <property type="match status" value="1"/>
</dbReference>
<dbReference type="InterPro" id="IPR000209">
    <property type="entry name" value="Peptidase_S8/S53_dom"/>
</dbReference>
<evidence type="ECO:0000256" key="5">
    <source>
        <dbReference type="SAM" id="SignalP"/>
    </source>
</evidence>
<dbReference type="Proteomes" id="UP001172155">
    <property type="component" value="Unassembled WGS sequence"/>
</dbReference>
<dbReference type="Gene3D" id="3.40.50.200">
    <property type="entry name" value="Peptidase S8/S53 domain"/>
    <property type="match status" value="1"/>
</dbReference>
<keyword evidence="1" id="KW-0645">Protease</keyword>
<evidence type="ECO:0000313" key="7">
    <source>
        <dbReference type="EMBL" id="KAK0741454.1"/>
    </source>
</evidence>
<proteinExistence type="inferred from homology"/>
<dbReference type="EMBL" id="JAUKUD010000006">
    <property type="protein sequence ID" value="KAK0741454.1"/>
    <property type="molecule type" value="Genomic_DNA"/>
</dbReference>
<sequence length="393" mass="41026">MAPHTASKLTALVLGLLCALPSGAFSVPRQTDVELTPPPVIAIKLSPASFPNRKRQDASLAGAKLVESLVLQALPTPNLGRRDGTLKTLPLYNNLPSSTIDKIIQDAEANDPTYRAPNFHAWFQVSLPDAATDFFVNLPHGTAVLGILFAVSDNGLGGIGVAPAARGAVVSVLRGDVPRDNNPAGIMDAAGRMSAGDVMLLEMQVSNAAEDEYWPAELYDAEFDAIRLATAKGIVVIEPAGNGVKGLDADGNPREGTAGVDLDGPVVRPGETEAREYLRRGSEWFRESGAIMQLWGRVDVHAWGENVTTTGCVADFNGCEDAYVQFGGTSAAAPIVAGAALSVQGMLSAKGKRKLNSVEMGELLKIGGTKVAEGAGNIGVMPDLKALIDGGHV</sequence>
<dbReference type="GO" id="GO:0004252">
    <property type="term" value="F:serine-type endopeptidase activity"/>
    <property type="evidence" value="ECO:0007669"/>
    <property type="project" value="InterPro"/>
</dbReference>
<name>A0AA40ELG1_9PEZI</name>
<evidence type="ECO:0000256" key="3">
    <source>
        <dbReference type="ARBA" id="ARBA00022825"/>
    </source>
</evidence>
<dbReference type="SUPFAM" id="SSF52743">
    <property type="entry name" value="Subtilisin-like"/>
    <property type="match status" value="1"/>
</dbReference>
<dbReference type="AlphaFoldDB" id="A0AA40ELG1"/>
<dbReference type="GO" id="GO:0006508">
    <property type="term" value="P:proteolysis"/>
    <property type="evidence" value="ECO:0007669"/>
    <property type="project" value="UniProtKB-KW"/>
</dbReference>
<comment type="caution">
    <text evidence="7">The sequence shown here is derived from an EMBL/GenBank/DDBJ whole genome shotgun (WGS) entry which is preliminary data.</text>
</comment>
<evidence type="ECO:0000259" key="6">
    <source>
        <dbReference type="Pfam" id="PF00082"/>
    </source>
</evidence>
<evidence type="ECO:0000256" key="1">
    <source>
        <dbReference type="ARBA" id="ARBA00022670"/>
    </source>
</evidence>
<keyword evidence="5" id="KW-0732">Signal</keyword>
<evidence type="ECO:0000313" key="8">
    <source>
        <dbReference type="Proteomes" id="UP001172155"/>
    </source>
</evidence>
<gene>
    <name evidence="7" type="ORF">B0T18DRAFT_473202</name>
</gene>
<feature type="domain" description="Peptidase S8/S53" evidence="6">
    <location>
        <begin position="140"/>
        <end position="344"/>
    </location>
</feature>
<keyword evidence="3" id="KW-0720">Serine protease</keyword>
<comment type="caution">
    <text evidence="4">Lacks conserved residue(s) required for the propagation of feature annotation.</text>
</comment>
<dbReference type="Pfam" id="PF00082">
    <property type="entry name" value="Peptidase_S8"/>
    <property type="match status" value="1"/>
</dbReference>
<reference evidence="7" key="1">
    <citation type="submission" date="2023-06" db="EMBL/GenBank/DDBJ databases">
        <title>Genome-scale phylogeny and comparative genomics of the fungal order Sordariales.</title>
        <authorList>
            <consortium name="Lawrence Berkeley National Laboratory"/>
            <person name="Hensen N."/>
            <person name="Bonometti L."/>
            <person name="Westerberg I."/>
            <person name="Brannstrom I.O."/>
            <person name="Guillou S."/>
            <person name="Cros-Aarteil S."/>
            <person name="Calhoun S."/>
            <person name="Haridas S."/>
            <person name="Kuo A."/>
            <person name="Mondo S."/>
            <person name="Pangilinan J."/>
            <person name="Riley R."/>
            <person name="LaButti K."/>
            <person name="Andreopoulos B."/>
            <person name="Lipzen A."/>
            <person name="Chen C."/>
            <person name="Yanf M."/>
            <person name="Daum C."/>
            <person name="Ng V."/>
            <person name="Clum A."/>
            <person name="Steindorff A."/>
            <person name="Ohm R."/>
            <person name="Martin F."/>
            <person name="Silar P."/>
            <person name="Natvig D."/>
            <person name="Lalanne C."/>
            <person name="Gautier V."/>
            <person name="Ament-velasquez S.L."/>
            <person name="Kruys A."/>
            <person name="Hutchinson M.I."/>
            <person name="Powell A.J."/>
            <person name="Barry K."/>
            <person name="Miller A.N."/>
            <person name="Grigoriev I.V."/>
            <person name="Debuchy R."/>
            <person name="Gladieux P."/>
            <person name="Thoren M.H."/>
            <person name="Johannesson H."/>
        </authorList>
    </citation>
    <scope>NUCLEOTIDE SEQUENCE</scope>
    <source>
        <strain evidence="7">SMH3187-1</strain>
    </source>
</reference>
<keyword evidence="2" id="KW-0378">Hydrolase</keyword>
<feature type="signal peptide" evidence="5">
    <location>
        <begin position="1"/>
        <end position="26"/>
    </location>
</feature>
<dbReference type="InterPro" id="IPR036852">
    <property type="entry name" value="Peptidase_S8/S53_dom_sf"/>
</dbReference>
<accession>A0AA40ELG1</accession>